<dbReference type="Pfam" id="PF01032">
    <property type="entry name" value="FecCD"/>
    <property type="match status" value="1"/>
</dbReference>
<evidence type="ECO:0000256" key="8">
    <source>
        <dbReference type="SAM" id="Phobius"/>
    </source>
</evidence>
<dbReference type="Gene3D" id="1.10.3470.10">
    <property type="entry name" value="ABC transporter involved in vitamin B12 uptake, BtuC"/>
    <property type="match status" value="1"/>
</dbReference>
<dbReference type="AlphaFoldDB" id="A0A9X2MGA3"/>
<feature type="transmembrane region" description="Helical" evidence="8">
    <location>
        <begin position="106"/>
        <end position="123"/>
    </location>
</feature>
<accession>A0A9X2MGA3</accession>
<proteinExistence type="inferred from homology"/>
<comment type="caution">
    <text evidence="9">The sequence shown here is derived from an EMBL/GenBank/DDBJ whole genome shotgun (WGS) entry which is preliminary data.</text>
</comment>
<keyword evidence="10" id="KW-1185">Reference proteome</keyword>
<dbReference type="InterPro" id="IPR037294">
    <property type="entry name" value="ABC_BtuC-like"/>
</dbReference>
<feature type="transmembrane region" description="Helical" evidence="8">
    <location>
        <begin position="12"/>
        <end position="34"/>
    </location>
</feature>
<evidence type="ECO:0000256" key="7">
    <source>
        <dbReference type="ARBA" id="ARBA00023136"/>
    </source>
</evidence>
<evidence type="ECO:0000256" key="5">
    <source>
        <dbReference type="ARBA" id="ARBA00022692"/>
    </source>
</evidence>
<keyword evidence="7 8" id="KW-0472">Membrane</keyword>
<name>A0A9X2MGA3_9FIRM</name>
<evidence type="ECO:0000256" key="4">
    <source>
        <dbReference type="ARBA" id="ARBA00022475"/>
    </source>
</evidence>
<sequence>MKANKMKNRYATIILILSIMLILFVVLFSTIGTANIKVSDTFKIIGSKLPYISSKIDMNEISDSHKIIILKIRLPRVLLGVLVGASLASAGTAFQGMFKNPMADPYVIGISSGAALGASIAIISQIDMKFLGISSISIFAFIGSLITVFTVYSISKIKGKVPTTTLLLSGIALGQFFTAIMSFLMVVYTKDMEKIIFWTLGSFSGKGWEPLLHIFVPTIVSIIVLNFFARDLNIILIGEESAQSLGVDVEKVKLYILILSSFMTSMVVSVSGIIGFVGLIIPHIVRLIVGPDHRILLPASALVGGIFMTFTDTLARTIISPVEIPVGIITALFGGPFFIYLLRKKKREI</sequence>
<dbReference type="GO" id="GO:0033214">
    <property type="term" value="P:siderophore-iron import into cell"/>
    <property type="evidence" value="ECO:0007669"/>
    <property type="project" value="TreeGrafter"/>
</dbReference>
<evidence type="ECO:0000256" key="6">
    <source>
        <dbReference type="ARBA" id="ARBA00022989"/>
    </source>
</evidence>
<dbReference type="SUPFAM" id="SSF81345">
    <property type="entry name" value="ABC transporter involved in vitamin B12 uptake, BtuC"/>
    <property type="match status" value="1"/>
</dbReference>
<keyword evidence="3" id="KW-0813">Transport</keyword>
<dbReference type="CDD" id="cd06550">
    <property type="entry name" value="TM_ABC_iron-siderophores_like"/>
    <property type="match status" value="1"/>
</dbReference>
<dbReference type="PANTHER" id="PTHR30472">
    <property type="entry name" value="FERRIC ENTEROBACTIN TRANSPORT SYSTEM PERMEASE PROTEIN"/>
    <property type="match status" value="1"/>
</dbReference>
<evidence type="ECO:0000256" key="2">
    <source>
        <dbReference type="ARBA" id="ARBA00007935"/>
    </source>
</evidence>
<evidence type="ECO:0000256" key="3">
    <source>
        <dbReference type="ARBA" id="ARBA00022448"/>
    </source>
</evidence>
<dbReference type="GO" id="GO:0005886">
    <property type="term" value="C:plasma membrane"/>
    <property type="evidence" value="ECO:0007669"/>
    <property type="project" value="UniProtKB-SubCell"/>
</dbReference>
<dbReference type="InterPro" id="IPR000522">
    <property type="entry name" value="ABC_transptr_permease_BtuC"/>
</dbReference>
<comment type="subcellular location">
    <subcellularLocation>
        <location evidence="1">Cell membrane</location>
        <topology evidence="1">Multi-pass membrane protein</topology>
    </subcellularLocation>
</comment>
<reference evidence="9" key="1">
    <citation type="submission" date="2022-07" db="EMBL/GenBank/DDBJ databases">
        <title>Enhanced cultured diversity of the mouse gut microbiota enables custom-made synthetic communities.</title>
        <authorList>
            <person name="Afrizal A."/>
        </authorList>
    </citation>
    <scope>NUCLEOTIDE SEQUENCE</scope>
    <source>
        <strain evidence="9">DSM 29482</strain>
    </source>
</reference>
<feature type="transmembrane region" description="Helical" evidence="8">
    <location>
        <begin position="166"/>
        <end position="189"/>
    </location>
</feature>
<gene>
    <name evidence="9" type="ORF">NSA23_03285</name>
</gene>
<evidence type="ECO:0000256" key="1">
    <source>
        <dbReference type="ARBA" id="ARBA00004651"/>
    </source>
</evidence>
<dbReference type="FunFam" id="1.10.3470.10:FF:000001">
    <property type="entry name" value="Vitamin B12 ABC transporter permease BtuC"/>
    <property type="match status" value="1"/>
</dbReference>
<keyword evidence="6 8" id="KW-1133">Transmembrane helix</keyword>
<organism evidence="9 10">
    <name type="scientific">Anaerosalibacter massiliensis</name>
    <dbReference type="NCBI Taxonomy" id="1347392"/>
    <lineage>
        <taxon>Bacteria</taxon>
        <taxon>Bacillati</taxon>
        <taxon>Bacillota</taxon>
        <taxon>Tissierellia</taxon>
        <taxon>Tissierellales</taxon>
        <taxon>Sporanaerobacteraceae</taxon>
        <taxon>Anaerosalibacter</taxon>
    </lineage>
</organism>
<evidence type="ECO:0000313" key="9">
    <source>
        <dbReference type="EMBL" id="MCR2043134.1"/>
    </source>
</evidence>
<feature type="transmembrane region" description="Helical" evidence="8">
    <location>
        <begin position="322"/>
        <end position="342"/>
    </location>
</feature>
<feature type="transmembrane region" description="Helical" evidence="8">
    <location>
        <begin position="130"/>
        <end position="154"/>
    </location>
</feature>
<dbReference type="OrthoDB" id="9792889at2"/>
<feature type="transmembrane region" description="Helical" evidence="8">
    <location>
        <begin position="254"/>
        <end position="281"/>
    </location>
</feature>
<dbReference type="Proteomes" id="UP001142078">
    <property type="component" value="Unassembled WGS sequence"/>
</dbReference>
<dbReference type="RefSeq" id="WP_042680270.1">
    <property type="nucleotide sequence ID" value="NZ_CABKTM010000018.1"/>
</dbReference>
<keyword evidence="4" id="KW-1003">Cell membrane</keyword>
<comment type="similarity">
    <text evidence="2">Belongs to the binding-protein-dependent transport system permease family. FecCD subfamily.</text>
</comment>
<protein>
    <submittedName>
        <fullName evidence="9">Iron chelate uptake ABC transporter family permease subunit</fullName>
    </submittedName>
</protein>
<dbReference type="EMBL" id="JANJZL010000002">
    <property type="protein sequence ID" value="MCR2043134.1"/>
    <property type="molecule type" value="Genomic_DNA"/>
</dbReference>
<dbReference type="GO" id="GO:0022857">
    <property type="term" value="F:transmembrane transporter activity"/>
    <property type="evidence" value="ECO:0007669"/>
    <property type="project" value="InterPro"/>
</dbReference>
<dbReference type="PANTHER" id="PTHR30472:SF25">
    <property type="entry name" value="ABC TRANSPORTER PERMEASE PROTEIN MJ0876-RELATED"/>
    <property type="match status" value="1"/>
</dbReference>
<feature type="transmembrane region" description="Helical" evidence="8">
    <location>
        <begin position="74"/>
        <end position="94"/>
    </location>
</feature>
<evidence type="ECO:0000313" key="10">
    <source>
        <dbReference type="Proteomes" id="UP001142078"/>
    </source>
</evidence>
<keyword evidence="5 8" id="KW-0812">Transmembrane</keyword>
<feature type="transmembrane region" description="Helical" evidence="8">
    <location>
        <begin position="210"/>
        <end position="229"/>
    </location>
</feature>